<name>A0A0C3LVK4_9AGAM</name>
<dbReference type="OrthoDB" id="10645262at2759"/>
<gene>
    <name evidence="2" type="ORF">M407DRAFT_25311</name>
</gene>
<dbReference type="AlphaFoldDB" id="A0A0C3LVK4"/>
<dbReference type="EMBL" id="KN823043">
    <property type="protein sequence ID" value="KIO25407.1"/>
    <property type="molecule type" value="Genomic_DNA"/>
</dbReference>
<organism evidence="2 3">
    <name type="scientific">Tulasnella calospora MUT 4182</name>
    <dbReference type="NCBI Taxonomy" id="1051891"/>
    <lineage>
        <taxon>Eukaryota</taxon>
        <taxon>Fungi</taxon>
        <taxon>Dikarya</taxon>
        <taxon>Basidiomycota</taxon>
        <taxon>Agaricomycotina</taxon>
        <taxon>Agaricomycetes</taxon>
        <taxon>Cantharellales</taxon>
        <taxon>Tulasnellaceae</taxon>
        <taxon>Tulasnella</taxon>
    </lineage>
</organism>
<proteinExistence type="predicted"/>
<feature type="region of interest" description="Disordered" evidence="1">
    <location>
        <begin position="1"/>
        <end position="78"/>
    </location>
</feature>
<evidence type="ECO:0000313" key="2">
    <source>
        <dbReference type="EMBL" id="KIO25407.1"/>
    </source>
</evidence>
<evidence type="ECO:0000256" key="1">
    <source>
        <dbReference type="SAM" id="MobiDB-lite"/>
    </source>
</evidence>
<reference evidence="2 3" key="1">
    <citation type="submission" date="2014-04" db="EMBL/GenBank/DDBJ databases">
        <authorList>
            <consortium name="DOE Joint Genome Institute"/>
            <person name="Kuo A."/>
            <person name="Girlanda M."/>
            <person name="Perotto S."/>
            <person name="Kohler A."/>
            <person name="Nagy L.G."/>
            <person name="Floudas D."/>
            <person name="Copeland A."/>
            <person name="Barry K.W."/>
            <person name="Cichocki N."/>
            <person name="Veneault-Fourrey C."/>
            <person name="LaButti K."/>
            <person name="Lindquist E.A."/>
            <person name="Lipzen A."/>
            <person name="Lundell T."/>
            <person name="Morin E."/>
            <person name="Murat C."/>
            <person name="Sun H."/>
            <person name="Tunlid A."/>
            <person name="Henrissat B."/>
            <person name="Grigoriev I.V."/>
            <person name="Hibbett D.S."/>
            <person name="Martin F."/>
            <person name="Nordberg H.P."/>
            <person name="Cantor M.N."/>
            <person name="Hua S.X."/>
        </authorList>
    </citation>
    <scope>NUCLEOTIDE SEQUENCE [LARGE SCALE GENOMIC DNA]</scope>
    <source>
        <strain evidence="2 3">MUT 4182</strain>
    </source>
</reference>
<dbReference type="HOGENOM" id="CLU_1807639_0_0_1"/>
<reference evidence="3" key="2">
    <citation type="submission" date="2015-01" db="EMBL/GenBank/DDBJ databases">
        <title>Evolutionary Origins and Diversification of the Mycorrhizal Mutualists.</title>
        <authorList>
            <consortium name="DOE Joint Genome Institute"/>
            <consortium name="Mycorrhizal Genomics Consortium"/>
            <person name="Kohler A."/>
            <person name="Kuo A."/>
            <person name="Nagy L.G."/>
            <person name="Floudas D."/>
            <person name="Copeland A."/>
            <person name="Barry K.W."/>
            <person name="Cichocki N."/>
            <person name="Veneault-Fourrey C."/>
            <person name="LaButti K."/>
            <person name="Lindquist E.A."/>
            <person name="Lipzen A."/>
            <person name="Lundell T."/>
            <person name="Morin E."/>
            <person name="Murat C."/>
            <person name="Riley R."/>
            <person name="Ohm R."/>
            <person name="Sun H."/>
            <person name="Tunlid A."/>
            <person name="Henrissat B."/>
            <person name="Grigoriev I.V."/>
            <person name="Hibbett D.S."/>
            <person name="Martin F."/>
        </authorList>
    </citation>
    <scope>NUCLEOTIDE SEQUENCE [LARGE SCALE GENOMIC DNA]</scope>
    <source>
        <strain evidence="3">MUT 4182</strain>
    </source>
</reference>
<protein>
    <submittedName>
        <fullName evidence="2">Uncharacterized protein</fullName>
    </submittedName>
</protein>
<sequence length="143" mass="15770">MILPEPSQNPSGEPADYVEDAEGVDVPADLASENLSKRERGSPSFSGDADDNDDDPQVRATLNEGSVERGMGSMRKQRSTLRAQLLALVAAIDEGSQKRGSRAHHQNPTWIKNALGDNWENQLTTVLRDIDRRKKNDDTTNRS</sequence>
<accession>A0A0C3LVK4</accession>
<feature type="compositionally biased region" description="Polar residues" evidence="1">
    <location>
        <begin position="1"/>
        <end position="11"/>
    </location>
</feature>
<keyword evidence="3" id="KW-1185">Reference proteome</keyword>
<dbReference type="Proteomes" id="UP000054248">
    <property type="component" value="Unassembled WGS sequence"/>
</dbReference>
<evidence type="ECO:0000313" key="3">
    <source>
        <dbReference type="Proteomes" id="UP000054248"/>
    </source>
</evidence>